<dbReference type="AlphaFoldDB" id="A0A1Q2YM96"/>
<keyword evidence="2" id="KW-1185">Reference proteome</keyword>
<gene>
    <name evidence="1" type="ORF">PMKS-004219</name>
</gene>
<accession>A0A1Q2YM96</accession>
<reference evidence="1 2" key="1">
    <citation type="submission" date="2016-08" db="EMBL/GenBank/DDBJ databases">
        <title>Whole genome shotgun sequence of Pichia membranifaciens KS47-1.</title>
        <authorList>
            <person name="Konishi M."/>
            <person name="Ishida M."/>
            <person name="Arakawa T."/>
            <person name="Kato Y."/>
            <person name="Horiuchi J."/>
        </authorList>
    </citation>
    <scope>NUCLEOTIDE SEQUENCE [LARGE SCALE GENOMIC DNA]</scope>
    <source>
        <strain evidence="1 2">KS47-1</strain>
    </source>
</reference>
<dbReference type="EMBL" id="BDGI01000270">
    <property type="protein sequence ID" value="GAV30700.1"/>
    <property type="molecule type" value="Genomic_DNA"/>
</dbReference>
<evidence type="ECO:0000313" key="2">
    <source>
        <dbReference type="Proteomes" id="UP000186136"/>
    </source>
</evidence>
<organism evidence="1 2">
    <name type="scientific">Pichia membranifaciens</name>
    <dbReference type="NCBI Taxonomy" id="4926"/>
    <lineage>
        <taxon>Eukaryota</taxon>
        <taxon>Fungi</taxon>
        <taxon>Dikarya</taxon>
        <taxon>Ascomycota</taxon>
        <taxon>Saccharomycotina</taxon>
        <taxon>Pichiomycetes</taxon>
        <taxon>Pichiales</taxon>
        <taxon>Pichiaceae</taxon>
        <taxon>Pichia</taxon>
    </lineage>
</organism>
<dbReference type="Proteomes" id="UP000186136">
    <property type="component" value="Unassembled WGS sequence"/>
</dbReference>
<proteinExistence type="predicted"/>
<evidence type="ECO:0000313" key="1">
    <source>
        <dbReference type="EMBL" id="GAV30700.1"/>
    </source>
</evidence>
<comment type="caution">
    <text evidence="1">The sequence shown here is derived from an EMBL/GenBank/DDBJ whole genome shotgun (WGS) entry which is preliminary data.</text>
</comment>
<protein>
    <submittedName>
        <fullName evidence="1">Uncharacterized protein</fullName>
    </submittedName>
</protein>
<sequence>MKNLGLERDPVDAVEESKLGRDVVELKDVAVDEETELGVTVVNVGSEVAGVDGVDGVDGVKEVNGVNEENVDNVVKLLLDVELE</sequence>
<name>A0A1Q2YM96_9ASCO</name>